<organism evidence="2 3">
    <name type="scientific">Amanita muscaria (strain Koide BX008)</name>
    <dbReference type="NCBI Taxonomy" id="946122"/>
    <lineage>
        <taxon>Eukaryota</taxon>
        <taxon>Fungi</taxon>
        <taxon>Dikarya</taxon>
        <taxon>Basidiomycota</taxon>
        <taxon>Agaricomycotina</taxon>
        <taxon>Agaricomycetes</taxon>
        <taxon>Agaricomycetidae</taxon>
        <taxon>Agaricales</taxon>
        <taxon>Pluteineae</taxon>
        <taxon>Amanitaceae</taxon>
        <taxon>Amanita</taxon>
    </lineage>
</organism>
<feature type="compositionally biased region" description="Basic and acidic residues" evidence="1">
    <location>
        <begin position="28"/>
        <end position="45"/>
    </location>
</feature>
<evidence type="ECO:0000313" key="3">
    <source>
        <dbReference type="Proteomes" id="UP000054549"/>
    </source>
</evidence>
<feature type="region of interest" description="Disordered" evidence="1">
    <location>
        <begin position="28"/>
        <end position="49"/>
    </location>
</feature>
<gene>
    <name evidence="2" type="ORF">M378DRAFT_90604</name>
</gene>
<keyword evidence="3" id="KW-1185">Reference proteome</keyword>
<accession>A0A0C2WHQ1</accession>
<reference evidence="2 3" key="1">
    <citation type="submission" date="2014-04" db="EMBL/GenBank/DDBJ databases">
        <title>Evolutionary Origins and Diversification of the Mycorrhizal Mutualists.</title>
        <authorList>
            <consortium name="DOE Joint Genome Institute"/>
            <consortium name="Mycorrhizal Genomics Consortium"/>
            <person name="Kohler A."/>
            <person name="Kuo A."/>
            <person name="Nagy L.G."/>
            <person name="Floudas D."/>
            <person name="Copeland A."/>
            <person name="Barry K.W."/>
            <person name="Cichocki N."/>
            <person name="Veneault-Fourrey C."/>
            <person name="LaButti K."/>
            <person name="Lindquist E.A."/>
            <person name="Lipzen A."/>
            <person name="Lundell T."/>
            <person name="Morin E."/>
            <person name="Murat C."/>
            <person name="Riley R."/>
            <person name="Ohm R."/>
            <person name="Sun H."/>
            <person name="Tunlid A."/>
            <person name="Henrissat B."/>
            <person name="Grigoriev I.V."/>
            <person name="Hibbett D.S."/>
            <person name="Martin F."/>
        </authorList>
    </citation>
    <scope>NUCLEOTIDE SEQUENCE [LARGE SCALE GENOMIC DNA]</scope>
    <source>
        <strain evidence="2 3">Koide BX008</strain>
    </source>
</reference>
<dbReference type="Proteomes" id="UP000054549">
    <property type="component" value="Unassembled WGS sequence"/>
</dbReference>
<feature type="non-terminal residue" evidence="2">
    <location>
        <position position="1"/>
    </location>
</feature>
<sequence>FCKQNDFESMLPDDTKARRMALSAETLRQTEVEDHFTKQKPEDKPPPYSDKFFEEALIQWLIQTDQPIQAFEHPAFKKIIEIAARAT</sequence>
<dbReference type="EMBL" id="KN818489">
    <property type="protein sequence ID" value="KIL55648.1"/>
    <property type="molecule type" value="Genomic_DNA"/>
</dbReference>
<dbReference type="AlphaFoldDB" id="A0A0C2WHQ1"/>
<evidence type="ECO:0000256" key="1">
    <source>
        <dbReference type="SAM" id="MobiDB-lite"/>
    </source>
</evidence>
<name>A0A0C2WHQ1_AMAMK</name>
<dbReference type="HOGENOM" id="CLU_161754_0_0_1"/>
<protein>
    <submittedName>
        <fullName evidence="2">Uncharacterized protein</fullName>
    </submittedName>
</protein>
<dbReference type="InParanoid" id="A0A0C2WHQ1"/>
<dbReference type="OrthoDB" id="3256444at2759"/>
<evidence type="ECO:0000313" key="2">
    <source>
        <dbReference type="EMBL" id="KIL55648.1"/>
    </source>
</evidence>
<proteinExistence type="predicted"/>